<dbReference type="AlphaFoldDB" id="A0A2W5N4X9"/>
<organism evidence="2 3">
    <name type="scientific">Sphingopyxis macrogoltabida</name>
    <name type="common">Sphingomonas macrogoltabidus</name>
    <dbReference type="NCBI Taxonomy" id="33050"/>
    <lineage>
        <taxon>Bacteria</taxon>
        <taxon>Pseudomonadati</taxon>
        <taxon>Pseudomonadota</taxon>
        <taxon>Alphaproteobacteria</taxon>
        <taxon>Sphingomonadales</taxon>
        <taxon>Sphingomonadaceae</taxon>
        <taxon>Sphingopyxis</taxon>
    </lineage>
</organism>
<comment type="caution">
    <text evidence="2">The sequence shown here is derived from an EMBL/GenBank/DDBJ whole genome shotgun (WGS) entry which is preliminary data.</text>
</comment>
<proteinExistence type="predicted"/>
<accession>A0A2W5N4X9</accession>
<keyword evidence="1" id="KW-0812">Transmembrane</keyword>
<dbReference type="EMBL" id="QFPJ01000035">
    <property type="protein sequence ID" value="PZQ21180.1"/>
    <property type="molecule type" value="Genomic_DNA"/>
</dbReference>
<gene>
    <name evidence="2" type="ORF">DI569_13025</name>
</gene>
<evidence type="ECO:0000256" key="1">
    <source>
        <dbReference type="SAM" id="Phobius"/>
    </source>
</evidence>
<reference evidence="2 3" key="1">
    <citation type="submission" date="2017-08" db="EMBL/GenBank/DDBJ databases">
        <title>Infants hospitalized years apart are colonized by the same room-sourced microbial strains.</title>
        <authorList>
            <person name="Brooks B."/>
            <person name="Olm M.R."/>
            <person name="Firek B.A."/>
            <person name="Baker R."/>
            <person name="Thomas B.C."/>
            <person name="Morowitz M.J."/>
            <person name="Banfield J.F."/>
        </authorList>
    </citation>
    <scope>NUCLEOTIDE SEQUENCE [LARGE SCALE GENOMIC DNA]</scope>
    <source>
        <strain evidence="2">S2_005_003_R2_47</strain>
    </source>
</reference>
<keyword evidence="1" id="KW-0472">Membrane</keyword>
<protein>
    <submittedName>
        <fullName evidence="2">Uncharacterized protein</fullName>
    </submittedName>
</protein>
<dbReference type="Proteomes" id="UP000248597">
    <property type="component" value="Unassembled WGS sequence"/>
</dbReference>
<feature type="transmembrane region" description="Helical" evidence="1">
    <location>
        <begin position="20"/>
        <end position="42"/>
    </location>
</feature>
<name>A0A2W5N4X9_SPHMC</name>
<keyword evidence="1" id="KW-1133">Transmembrane helix</keyword>
<evidence type="ECO:0000313" key="2">
    <source>
        <dbReference type="EMBL" id="PZQ21180.1"/>
    </source>
</evidence>
<sequence length="63" mass="6978">MQDRTEIAAPAAKIVSAWAAVGLTSWADIASFLAAIYSALLISEWSWKRVLLPFATRKGWIKE</sequence>
<evidence type="ECO:0000313" key="3">
    <source>
        <dbReference type="Proteomes" id="UP000248597"/>
    </source>
</evidence>